<feature type="binding site" evidence="6">
    <location>
        <position position="133"/>
    </location>
    <ligand>
        <name>NAD(+)</name>
        <dbReference type="ChEBI" id="CHEBI:57540"/>
    </ligand>
</feature>
<feature type="binding site" evidence="6">
    <location>
        <begin position="123"/>
        <end position="124"/>
    </location>
    <ligand>
        <name>NAD(+)</name>
        <dbReference type="ChEBI" id="CHEBI:57540"/>
    </ligand>
</feature>
<comment type="function">
    <text evidence="6">Involved in the regulation of the intracellular balance of NAD and NADP, and is a key enzyme in the biosynthesis of NADP. Catalyzes specifically the phosphorylation on 2'-hydroxyl of the adenosine moiety of NAD to yield NADP.</text>
</comment>
<evidence type="ECO:0000256" key="6">
    <source>
        <dbReference type="HAMAP-Rule" id="MF_00361"/>
    </source>
</evidence>
<comment type="caution">
    <text evidence="6">Lacks conserved residue(s) required for the propagation of feature annotation.</text>
</comment>
<dbReference type="GO" id="GO:0005737">
    <property type="term" value="C:cytoplasm"/>
    <property type="evidence" value="ECO:0007669"/>
    <property type="project" value="UniProtKB-SubCell"/>
</dbReference>
<comment type="cofactor">
    <cofactor evidence="6">
        <name>a divalent metal cation</name>
        <dbReference type="ChEBI" id="CHEBI:60240"/>
    </cofactor>
</comment>
<feature type="binding site" evidence="6">
    <location>
        <begin position="50"/>
        <end position="51"/>
    </location>
    <ligand>
        <name>NAD(+)</name>
        <dbReference type="ChEBI" id="CHEBI:57540"/>
    </ligand>
</feature>
<dbReference type="Pfam" id="PF20143">
    <property type="entry name" value="NAD_kinase_C"/>
    <property type="match status" value="1"/>
</dbReference>
<dbReference type="AlphaFoldDB" id="A0A1G9M3U3"/>
<sequence length="266" mass="29867">MERIITISSNNMKKSLETKKILSEKLKSAGFCISDRLENESELIISIGGDGSFLKTINDFNFPNIPVVVINTGHLGFFAELDPSEIDEFIQDYKSKKVFIQEVHPLKANICTKDSHSTIEAINEVVIKSVCSRTLHLDLMVNENKIQKFSGDGMLISTPIGSTAYNYSAGGSIVDPSLDTLQLTPLAPMNTIAYRSFTSSIILSAHSTISILPEYRFENSILVVVDGVEYKFNDIVNIEIIRSETKIKLLRRSNYEFWKRASEKFL</sequence>
<dbReference type="GO" id="GO:0003951">
    <property type="term" value="F:NAD+ kinase activity"/>
    <property type="evidence" value="ECO:0007669"/>
    <property type="project" value="UniProtKB-UniRule"/>
</dbReference>
<dbReference type="STRING" id="1121325.SAMN04515677_10338"/>
<protein>
    <recommendedName>
        <fullName evidence="6">NAD kinase</fullName>
        <ecNumber evidence="6">2.7.1.23</ecNumber>
    </recommendedName>
    <alternativeName>
        <fullName evidence="6">ATP-dependent NAD kinase</fullName>
    </alternativeName>
</protein>
<organism evidence="7 8">
    <name type="scientific">Romboutsia lituseburensis DSM 797</name>
    <dbReference type="NCBI Taxonomy" id="1121325"/>
    <lineage>
        <taxon>Bacteria</taxon>
        <taxon>Bacillati</taxon>
        <taxon>Bacillota</taxon>
        <taxon>Clostridia</taxon>
        <taxon>Peptostreptococcales</taxon>
        <taxon>Peptostreptococcaceae</taxon>
        <taxon>Romboutsia</taxon>
    </lineage>
</organism>
<dbReference type="HAMAP" id="MF_00361">
    <property type="entry name" value="NAD_kinase"/>
    <property type="match status" value="1"/>
</dbReference>
<feature type="binding site" evidence="6">
    <location>
        <position position="55"/>
    </location>
    <ligand>
        <name>NAD(+)</name>
        <dbReference type="ChEBI" id="CHEBI:57540"/>
    </ligand>
</feature>
<dbReference type="GO" id="GO:0005524">
    <property type="term" value="F:ATP binding"/>
    <property type="evidence" value="ECO:0007669"/>
    <property type="project" value="UniProtKB-KW"/>
</dbReference>
<dbReference type="InterPro" id="IPR002504">
    <property type="entry name" value="NADK"/>
</dbReference>
<keyword evidence="6" id="KW-0963">Cytoplasm</keyword>
<comment type="similarity">
    <text evidence="6">Belongs to the NAD kinase family.</text>
</comment>
<comment type="subcellular location">
    <subcellularLocation>
        <location evidence="6">Cytoplasm</location>
    </subcellularLocation>
</comment>
<dbReference type="RefSeq" id="WP_092724752.1">
    <property type="nucleotide sequence ID" value="NZ_FNGW01000003.1"/>
</dbReference>
<dbReference type="GO" id="GO:0046872">
    <property type="term" value="F:metal ion binding"/>
    <property type="evidence" value="ECO:0007669"/>
    <property type="project" value="UniProtKB-UniRule"/>
</dbReference>
<comment type="catalytic activity">
    <reaction evidence="5 6">
        <text>NAD(+) + ATP = ADP + NADP(+) + H(+)</text>
        <dbReference type="Rhea" id="RHEA:18629"/>
        <dbReference type="ChEBI" id="CHEBI:15378"/>
        <dbReference type="ChEBI" id="CHEBI:30616"/>
        <dbReference type="ChEBI" id="CHEBI:57540"/>
        <dbReference type="ChEBI" id="CHEBI:58349"/>
        <dbReference type="ChEBI" id="CHEBI:456216"/>
        <dbReference type="EC" id="2.7.1.23"/>
    </reaction>
</comment>
<name>A0A1G9M3U3_9FIRM</name>
<feature type="active site" description="Proton acceptor" evidence="6">
    <location>
        <position position="50"/>
    </location>
</feature>
<dbReference type="PANTHER" id="PTHR20275">
    <property type="entry name" value="NAD KINASE"/>
    <property type="match status" value="1"/>
</dbReference>
<reference evidence="7 8" key="1">
    <citation type="submission" date="2016-10" db="EMBL/GenBank/DDBJ databases">
        <authorList>
            <person name="de Groot N.N."/>
        </authorList>
    </citation>
    <scope>NUCLEOTIDE SEQUENCE [LARGE SCALE GENOMIC DNA]</scope>
    <source>
        <strain evidence="7 8">DSM 797</strain>
    </source>
</reference>
<feature type="binding site" evidence="6">
    <location>
        <position position="160"/>
    </location>
    <ligand>
        <name>NAD(+)</name>
        <dbReference type="ChEBI" id="CHEBI:57540"/>
    </ligand>
</feature>
<dbReference type="PANTHER" id="PTHR20275:SF0">
    <property type="entry name" value="NAD KINASE"/>
    <property type="match status" value="1"/>
</dbReference>
<keyword evidence="6" id="KW-0547">Nucleotide-binding</keyword>
<proteinExistence type="inferred from homology"/>
<dbReference type="InterPro" id="IPR017438">
    <property type="entry name" value="ATP-NAD_kinase_N"/>
</dbReference>
<dbReference type="EC" id="2.7.1.23" evidence="6"/>
<dbReference type="SUPFAM" id="SSF111331">
    <property type="entry name" value="NAD kinase/diacylglycerol kinase-like"/>
    <property type="match status" value="1"/>
</dbReference>
<evidence type="ECO:0000313" key="8">
    <source>
        <dbReference type="Proteomes" id="UP000199068"/>
    </source>
</evidence>
<feature type="binding site" evidence="6">
    <location>
        <position position="152"/>
    </location>
    <ligand>
        <name>NAD(+)</name>
        <dbReference type="ChEBI" id="CHEBI:57540"/>
    </ligand>
</feature>
<feature type="binding site" evidence="6">
    <location>
        <begin position="163"/>
        <end position="168"/>
    </location>
    <ligand>
        <name>NAD(+)</name>
        <dbReference type="ChEBI" id="CHEBI:57540"/>
    </ligand>
</feature>
<evidence type="ECO:0000256" key="2">
    <source>
        <dbReference type="ARBA" id="ARBA00022777"/>
    </source>
</evidence>
<feature type="binding site" evidence="6">
    <location>
        <position position="187"/>
    </location>
    <ligand>
        <name>NAD(+)</name>
        <dbReference type="ChEBI" id="CHEBI:57540"/>
    </ligand>
</feature>
<evidence type="ECO:0000256" key="3">
    <source>
        <dbReference type="ARBA" id="ARBA00022857"/>
    </source>
</evidence>
<gene>
    <name evidence="6" type="primary">nadK</name>
    <name evidence="7" type="ORF">SAMN04515677_10338</name>
</gene>
<dbReference type="GO" id="GO:0019674">
    <property type="term" value="P:NAD+ metabolic process"/>
    <property type="evidence" value="ECO:0007669"/>
    <property type="project" value="InterPro"/>
</dbReference>
<evidence type="ECO:0000313" key="7">
    <source>
        <dbReference type="EMBL" id="SDL68365.1"/>
    </source>
</evidence>
<dbReference type="Pfam" id="PF01513">
    <property type="entry name" value="NAD_kinase"/>
    <property type="match status" value="1"/>
</dbReference>
<dbReference type="Gene3D" id="3.40.50.10330">
    <property type="entry name" value="Probable inorganic polyphosphate/atp-NAD kinase, domain 1"/>
    <property type="match status" value="1"/>
</dbReference>
<accession>A0A1G9M3U3</accession>
<keyword evidence="2 6" id="KW-0418">Kinase</keyword>
<dbReference type="InterPro" id="IPR016064">
    <property type="entry name" value="NAD/diacylglycerol_kinase_sf"/>
</dbReference>
<dbReference type="Proteomes" id="UP000199068">
    <property type="component" value="Unassembled WGS sequence"/>
</dbReference>
<dbReference type="EMBL" id="FNGW01000003">
    <property type="protein sequence ID" value="SDL68365.1"/>
    <property type="molecule type" value="Genomic_DNA"/>
</dbReference>
<dbReference type="Gene3D" id="2.60.200.30">
    <property type="entry name" value="Probable inorganic polyphosphate/atp-NAD kinase, domain 2"/>
    <property type="match status" value="1"/>
</dbReference>
<dbReference type="GO" id="GO:0051287">
    <property type="term" value="F:NAD binding"/>
    <property type="evidence" value="ECO:0007669"/>
    <property type="project" value="UniProtKB-ARBA"/>
</dbReference>
<keyword evidence="3 6" id="KW-0521">NADP</keyword>
<evidence type="ECO:0000256" key="4">
    <source>
        <dbReference type="ARBA" id="ARBA00023027"/>
    </source>
</evidence>
<keyword evidence="6" id="KW-0067">ATP-binding</keyword>
<keyword evidence="4 6" id="KW-0520">NAD</keyword>
<keyword evidence="1 6" id="KW-0808">Transferase</keyword>
<dbReference type="GO" id="GO:0006741">
    <property type="term" value="P:NADP+ biosynthetic process"/>
    <property type="evidence" value="ECO:0007669"/>
    <property type="project" value="UniProtKB-UniRule"/>
</dbReference>
<evidence type="ECO:0000256" key="1">
    <source>
        <dbReference type="ARBA" id="ARBA00022679"/>
    </source>
</evidence>
<dbReference type="InterPro" id="IPR017437">
    <property type="entry name" value="ATP-NAD_kinase_PpnK-typ_C"/>
</dbReference>
<keyword evidence="8" id="KW-1185">Reference proteome</keyword>
<evidence type="ECO:0000256" key="5">
    <source>
        <dbReference type="ARBA" id="ARBA00047925"/>
    </source>
</evidence>